<dbReference type="RefSeq" id="XP_011270273.1">
    <property type="nucleotide sequence ID" value="XM_011271971.1"/>
</dbReference>
<dbReference type="SUPFAM" id="SSF51735">
    <property type="entry name" value="NAD(P)-binding Rossmann-fold domains"/>
    <property type="match status" value="1"/>
</dbReference>
<dbReference type="EMBL" id="KE346363">
    <property type="protein sequence ID" value="KJE92005.1"/>
    <property type="molecule type" value="Genomic_DNA"/>
</dbReference>
<dbReference type="Pfam" id="PF00106">
    <property type="entry name" value="adh_short"/>
    <property type="match status" value="1"/>
</dbReference>
<evidence type="ECO:0008006" key="3">
    <source>
        <dbReference type="Google" id="ProtNLM"/>
    </source>
</evidence>
<sequence length="328" mass="36180">MSTTAYRTAAWLWGGARRYTNAGYERAAASFNAGDLDVTVRVEGRSFMVTGANSGIGYATCREIVLRGGVLHMVCRNPERAEAAQRKLLEETKVSPAMVEVHILDISCIKDVARFAQEFCASGKPLHVLINNAGCMVRERQTTSEGLEVNFATNTLGPYVLTTALIPVLAKAPNARVLNVSSGGMLLVKLDMTDPQLERPTKFDGQMAYAHNKRQMMVIMDHWAKVHASDGISFYSMHPGWADTPAVRESMPDFHKFWKNKLRTEEQGADTLVFLAISGSVTPEQSGEFFEDRAVTSKHLSLCRTQSTPAEEEQLVQYVSELASKLTA</sequence>
<dbReference type="PhylomeDB" id="A0A0D2WMF8"/>
<dbReference type="Gene3D" id="3.40.50.720">
    <property type="entry name" value="NAD(P)-binding Rossmann-like Domain"/>
    <property type="match status" value="1"/>
</dbReference>
<dbReference type="PANTHER" id="PTHR44656">
    <property type="entry name" value="DEHYDROGENASE/REDUCTASE SDR FAMILY MEMBER 12"/>
    <property type="match status" value="1"/>
</dbReference>
<dbReference type="InterPro" id="IPR052992">
    <property type="entry name" value="SDR_member_12"/>
</dbReference>
<evidence type="ECO:0000313" key="1">
    <source>
        <dbReference type="EMBL" id="KJE92005.1"/>
    </source>
</evidence>
<reference evidence="2" key="1">
    <citation type="submission" date="2011-02" db="EMBL/GenBank/DDBJ databases">
        <title>The Genome Sequence of Capsaspora owczarzaki ATCC 30864.</title>
        <authorList>
            <person name="Russ C."/>
            <person name="Cuomo C."/>
            <person name="Burger G."/>
            <person name="Gray M.W."/>
            <person name="Holland P.W.H."/>
            <person name="King N."/>
            <person name="Lang F.B.F."/>
            <person name="Roger A.J."/>
            <person name="Ruiz-Trillo I."/>
            <person name="Young S.K."/>
            <person name="Zeng Q."/>
            <person name="Gargeya S."/>
            <person name="Alvarado L."/>
            <person name="Berlin A."/>
            <person name="Chapman S.B."/>
            <person name="Chen Z."/>
            <person name="Freedman E."/>
            <person name="Gellesch M."/>
            <person name="Goldberg J."/>
            <person name="Griggs A."/>
            <person name="Gujja S."/>
            <person name="Heilman E."/>
            <person name="Heiman D."/>
            <person name="Howarth C."/>
            <person name="Mehta T."/>
            <person name="Neiman D."/>
            <person name="Pearson M."/>
            <person name="Roberts A."/>
            <person name="Saif S."/>
            <person name="Shea T."/>
            <person name="Shenoy N."/>
            <person name="Sisk P."/>
            <person name="Stolte C."/>
            <person name="Sykes S."/>
            <person name="White J."/>
            <person name="Yandava C."/>
            <person name="Haas B."/>
            <person name="Nusbaum C."/>
            <person name="Birren B."/>
        </authorList>
    </citation>
    <scope>NUCLEOTIDE SEQUENCE</scope>
    <source>
        <strain evidence="2">ATCC 30864</strain>
    </source>
</reference>
<name>A0A0D2WMF8_CAPO3</name>
<evidence type="ECO:0000313" key="2">
    <source>
        <dbReference type="Proteomes" id="UP000008743"/>
    </source>
</evidence>
<dbReference type="STRING" id="595528.A0A0D2WMF8"/>
<accession>A0A0D2WMF8</accession>
<dbReference type="eggNOG" id="KOG1208">
    <property type="taxonomic scope" value="Eukaryota"/>
</dbReference>
<dbReference type="Proteomes" id="UP000008743">
    <property type="component" value="Unassembled WGS sequence"/>
</dbReference>
<dbReference type="InterPro" id="IPR036291">
    <property type="entry name" value="NAD(P)-bd_dom_sf"/>
</dbReference>
<dbReference type="PRINTS" id="PR00081">
    <property type="entry name" value="GDHRDH"/>
</dbReference>
<organism evidence="1 2">
    <name type="scientific">Capsaspora owczarzaki (strain ATCC 30864)</name>
    <dbReference type="NCBI Taxonomy" id="595528"/>
    <lineage>
        <taxon>Eukaryota</taxon>
        <taxon>Filasterea</taxon>
        <taxon>Capsaspora</taxon>
    </lineage>
</organism>
<dbReference type="OMA" id="TYIMTTA"/>
<protein>
    <recommendedName>
        <fullName evidence="3">Dehydrogenase/reductase SDR family member 12</fullName>
    </recommendedName>
</protein>
<keyword evidence="2" id="KW-1185">Reference proteome</keyword>
<dbReference type="InterPro" id="IPR002347">
    <property type="entry name" value="SDR_fam"/>
</dbReference>
<proteinExistence type="predicted"/>
<dbReference type="AlphaFoldDB" id="A0A0D2WMF8"/>
<dbReference type="PANTHER" id="PTHR44656:SF7">
    <property type="entry name" value="DEHYDROGENASE_REDUCTASE SDR FAMILY MEMBER 12"/>
    <property type="match status" value="1"/>
</dbReference>
<gene>
    <name evidence="1" type="ORF">CAOG_008662</name>
</gene>
<dbReference type="OrthoDB" id="417891at2759"/>
<dbReference type="InParanoid" id="A0A0D2WMF8"/>